<organism evidence="2 3">
    <name type="scientific">Pseudaestuariivita atlantica</name>
    <dbReference type="NCBI Taxonomy" id="1317121"/>
    <lineage>
        <taxon>Bacteria</taxon>
        <taxon>Pseudomonadati</taxon>
        <taxon>Pseudomonadota</taxon>
        <taxon>Alphaproteobacteria</taxon>
        <taxon>Rhodobacterales</taxon>
        <taxon>Paracoccaceae</taxon>
        <taxon>Pseudaestuariivita</taxon>
    </lineage>
</organism>
<evidence type="ECO:0000313" key="3">
    <source>
        <dbReference type="Proteomes" id="UP000036938"/>
    </source>
</evidence>
<dbReference type="STRING" id="1317121.ATO11_02140"/>
<gene>
    <name evidence="2" type="ORF">ATO11_02140</name>
</gene>
<proteinExistence type="predicted"/>
<accession>A0A0L1JUK7</accession>
<dbReference type="RefSeq" id="WP_050529159.1">
    <property type="nucleotide sequence ID" value="NZ_AQQZ01000001.1"/>
</dbReference>
<dbReference type="AlphaFoldDB" id="A0A0L1JUK7"/>
<evidence type="ECO:0000256" key="1">
    <source>
        <dbReference type="SAM" id="SignalP"/>
    </source>
</evidence>
<feature type="signal peptide" evidence="1">
    <location>
        <begin position="1"/>
        <end position="24"/>
    </location>
</feature>
<dbReference type="OrthoDB" id="280897at2"/>
<keyword evidence="1" id="KW-0732">Signal</keyword>
<sequence>MHPSLHRLAAASACLIGASTLAQADGHLPDWVTMSDREFAEAHVDMAFSDDLEAQSAVAWMLFARANQQVDTATGQISAWHTWPTDADTFPAPGGTASCAVTPVMRDIPAFVKSKKVLAGKADAQASAAKGGEEVTRSPEGCEYLVNKGLNTKAGVAGYFQDPDAFVDMPIGAVEIKARWAEPGTPTTEGAYSYRGASGEYALVGLHLMVKMAPTPRDMYTSEQPSWFWTTFEFGKNPGLANVRSLVTYNDALPQDAALELLNEAGLDVDTFGLYSPNGTQIRFSDNDGKTGIVLGHSMMEDFAGVNINMKDPGPFPADWTMFNSSCHACHATAAYDTANASFTQMPLVVGRLPKSEMDILATHKPLDFMWPIAFQAK</sequence>
<protein>
    <recommendedName>
        <fullName evidence="4">Cytochrome P460 domain-containing protein</fullName>
    </recommendedName>
</protein>
<dbReference type="EMBL" id="AQQZ01000001">
    <property type="protein sequence ID" value="KNG95425.1"/>
    <property type="molecule type" value="Genomic_DNA"/>
</dbReference>
<reference evidence="2 3" key="1">
    <citation type="journal article" date="2015" name="Int. J. Syst. Evol. Microbiol.">
        <title>Aestuariivita atlantica sp. nov., isolated from deep sea sediment of the Atlantic Ocean.</title>
        <authorList>
            <person name="Li G."/>
            <person name="Lai Q."/>
            <person name="Du Y."/>
            <person name="Liu X."/>
            <person name="Sun F."/>
            <person name="Shao Z."/>
        </authorList>
    </citation>
    <scope>NUCLEOTIDE SEQUENCE [LARGE SCALE GENOMIC DNA]</scope>
    <source>
        <strain evidence="2 3">22II-S11-z3</strain>
    </source>
</reference>
<keyword evidence="3" id="KW-1185">Reference proteome</keyword>
<evidence type="ECO:0000313" key="2">
    <source>
        <dbReference type="EMBL" id="KNG95425.1"/>
    </source>
</evidence>
<comment type="caution">
    <text evidence="2">The sequence shown here is derived from an EMBL/GenBank/DDBJ whole genome shotgun (WGS) entry which is preliminary data.</text>
</comment>
<feature type="chain" id="PRO_5005553929" description="Cytochrome P460 domain-containing protein" evidence="1">
    <location>
        <begin position="25"/>
        <end position="378"/>
    </location>
</feature>
<evidence type="ECO:0008006" key="4">
    <source>
        <dbReference type="Google" id="ProtNLM"/>
    </source>
</evidence>
<name>A0A0L1JUK7_9RHOB</name>
<dbReference type="Proteomes" id="UP000036938">
    <property type="component" value="Unassembled WGS sequence"/>
</dbReference>